<dbReference type="InterPro" id="IPR011108">
    <property type="entry name" value="RMMBL"/>
</dbReference>
<dbReference type="Gene3D" id="3.60.15.10">
    <property type="entry name" value="Ribonuclease Z/Hydroxyacylglutathione hydrolase-like"/>
    <property type="match status" value="1"/>
</dbReference>
<dbReference type="SMART" id="SM00849">
    <property type="entry name" value="Lactamase_B"/>
    <property type="match status" value="1"/>
</dbReference>
<name>A0A6I5ZV84_9FIRM</name>
<dbReference type="GO" id="GO:0016787">
    <property type="term" value="F:hydrolase activity"/>
    <property type="evidence" value="ECO:0007669"/>
    <property type="project" value="UniProtKB-KW"/>
</dbReference>
<dbReference type="EC" id="3.1.-.-" evidence="4"/>
<dbReference type="Pfam" id="PF10996">
    <property type="entry name" value="Beta-Casp"/>
    <property type="match status" value="1"/>
</dbReference>
<dbReference type="OrthoDB" id="9803916at2"/>
<proteinExistence type="predicted"/>
<dbReference type="SMART" id="SM01027">
    <property type="entry name" value="Beta-Casp"/>
    <property type="match status" value="1"/>
</dbReference>
<dbReference type="GO" id="GO:0004521">
    <property type="term" value="F:RNA endonuclease activity"/>
    <property type="evidence" value="ECO:0007669"/>
    <property type="project" value="TreeGrafter"/>
</dbReference>
<dbReference type="PANTHER" id="PTHR11203:SF37">
    <property type="entry name" value="INTEGRATOR COMPLEX SUBUNIT 11"/>
    <property type="match status" value="1"/>
</dbReference>
<dbReference type="Proteomes" id="UP000425916">
    <property type="component" value="Chromosome"/>
</dbReference>
<reference evidence="4 5" key="1">
    <citation type="submission" date="2019-11" db="EMBL/GenBank/DDBJ databases">
        <title>Genome sequence of Moorella glycerini DSM11254.</title>
        <authorList>
            <person name="Poehlein A."/>
            <person name="Boeer T."/>
            <person name="Daniel R."/>
        </authorList>
    </citation>
    <scope>NUCLEOTIDE SEQUENCE [LARGE SCALE GENOMIC DNA]</scope>
    <source>
        <strain evidence="4 5">DSM 11254</strain>
    </source>
</reference>
<evidence type="ECO:0000259" key="2">
    <source>
        <dbReference type="SMART" id="SM00849"/>
    </source>
</evidence>
<feature type="domain" description="Metallo-beta-lactamase" evidence="2">
    <location>
        <begin position="14"/>
        <end position="238"/>
    </location>
</feature>
<dbReference type="InterPro" id="IPR022712">
    <property type="entry name" value="Beta_Casp"/>
</dbReference>
<dbReference type="EMBL" id="CP046244">
    <property type="protein sequence ID" value="QGP93559.1"/>
    <property type="molecule type" value="Genomic_DNA"/>
</dbReference>
<accession>A0A6I5ZV84</accession>
<dbReference type="CDD" id="cd16295">
    <property type="entry name" value="TTHA0252-CPSF-like_MBL-fold"/>
    <property type="match status" value="1"/>
</dbReference>
<dbReference type="SUPFAM" id="SSF56281">
    <property type="entry name" value="Metallo-hydrolase/oxidoreductase"/>
    <property type="match status" value="1"/>
</dbReference>
<dbReference type="AlphaFoldDB" id="A0A6I5ZV84"/>
<evidence type="ECO:0000259" key="3">
    <source>
        <dbReference type="SMART" id="SM01027"/>
    </source>
</evidence>
<feature type="domain" description="Beta-Casp" evidence="3">
    <location>
        <begin position="254"/>
        <end position="380"/>
    </location>
</feature>
<dbReference type="PANTHER" id="PTHR11203">
    <property type="entry name" value="CLEAVAGE AND POLYADENYLATION SPECIFICITY FACTOR FAMILY MEMBER"/>
    <property type="match status" value="1"/>
</dbReference>
<protein>
    <submittedName>
        <fullName evidence="4">Ribonuclease</fullName>
        <ecNumber evidence="4">3.1.-.-</ecNumber>
    </submittedName>
</protein>
<dbReference type="InterPro" id="IPR050698">
    <property type="entry name" value="MBL"/>
</dbReference>
<evidence type="ECO:0000313" key="5">
    <source>
        <dbReference type="Proteomes" id="UP000425916"/>
    </source>
</evidence>
<evidence type="ECO:0000256" key="1">
    <source>
        <dbReference type="ARBA" id="ARBA00022801"/>
    </source>
</evidence>
<dbReference type="InterPro" id="IPR001279">
    <property type="entry name" value="Metallo-B-lactamas"/>
</dbReference>
<dbReference type="RefSeq" id="WP_156275071.1">
    <property type="nucleotide sequence ID" value="NZ_CP046244.1"/>
</dbReference>
<dbReference type="InterPro" id="IPR036866">
    <property type="entry name" value="RibonucZ/Hydroxyglut_hydro"/>
</dbReference>
<gene>
    <name evidence="4" type="ORF">MGLY_29750</name>
</gene>
<organism evidence="4 5">
    <name type="scientific">Neomoorella glycerini</name>
    <dbReference type="NCBI Taxonomy" id="55779"/>
    <lineage>
        <taxon>Bacteria</taxon>
        <taxon>Bacillati</taxon>
        <taxon>Bacillota</taxon>
        <taxon>Clostridia</taxon>
        <taxon>Neomoorellales</taxon>
        <taxon>Neomoorellaceae</taxon>
        <taxon>Neomoorella</taxon>
    </lineage>
</organism>
<keyword evidence="1 4" id="KW-0378">Hydrolase</keyword>
<evidence type="ECO:0000313" key="4">
    <source>
        <dbReference type="EMBL" id="QGP93559.1"/>
    </source>
</evidence>
<dbReference type="Pfam" id="PF00753">
    <property type="entry name" value="Lactamase_B"/>
    <property type="match status" value="1"/>
</dbReference>
<dbReference type="Pfam" id="PF07521">
    <property type="entry name" value="RMMBL"/>
    <property type="match status" value="1"/>
</dbReference>
<keyword evidence="5" id="KW-1185">Reference proteome</keyword>
<dbReference type="Gene3D" id="3.40.50.10890">
    <property type="match status" value="1"/>
</dbReference>
<sequence length="536" mass="58589">MINLHFYGAAGTVTGSCYLLDNGRHRLLIDCGLFQGSKAIKERNYGPFPFNPASIDALVLTHAHIDHCGLIPKLYLQGFQGPVFTTPVSAELASVLLPDSGHIQEMEVERKNRKNSRAGLPLLTPIYTAAQASACLDYFQALDYKEEKEILPGFRLRLQDAGHILGSAIAEIWVRDGEQEVKVTFSGDLGNPGQPIVNDPAPIEATDYLVMESTYGNRHHNVQGDKIERLKEIIIQTMKKGGNLVIPAFAVERTQDLLYALNVLLRQGAIKVDKIYLDSPLAVAATEIFCRHQDYFDAETKELSNDGATCPFYLPGLHLSRTAEESMAINKIQGGAIIIAASGMCDAGRIKHHLKHNLWRPENTVLLVGYQAAGTLGRRLLDGEKRVRIHGEEIAVRAEIVSLDGFSAHADQAGLLKWLKSFARPPRKVFITHGEEEAARDFASLVTAELGLATEVPQWLAAARLLPLAETLPAASPATLTARAAAAEAEAIYQRILVQLKALVEAGFARQDYAGVNHKLQQIAALLNPNPEEKAG</sequence>